<feature type="transmembrane region" description="Helical" evidence="1">
    <location>
        <begin position="283"/>
        <end position="302"/>
    </location>
</feature>
<dbReference type="KEGG" id="bpb:bpr_I0523"/>
<keyword evidence="1" id="KW-0812">Transmembrane</keyword>
<dbReference type="Proteomes" id="UP000001299">
    <property type="component" value="Chromosome 1"/>
</dbReference>
<evidence type="ECO:0000313" key="3">
    <source>
        <dbReference type="Proteomes" id="UP000001299"/>
    </source>
</evidence>
<dbReference type="RefSeq" id="WP_013279926.1">
    <property type="nucleotide sequence ID" value="NC_014387.1"/>
</dbReference>
<dbReference type="EMBL" id="CP001810">
    <property type="protein sequence ID" value="ADL33269.1"/>
    <property type="molecule type" value="Genomic_DNA"/>
</dbReference>
<evidence type="ECO:0000313" key="2">
    <source>
        <dbReference type="EMBL" id="ADL33269.1"/>
    </source>
</evidence>
<feature type="transmembrane region" description="Helical" evidence="1">
    <location>
        <begin position="7"/>
        <end position="29"/>
    </location>
</feature>
<dbReference type="eggNOG" id="ENOG5032WPJ">
    <property type="taxonomic scope" value="Bacteria"/>
</dbReference>
<protein>
    <submittedName>
        <fullName evidence="2">Uncharacterized protein</fullName>
    </submittedName>
</protein>
<feature type="transmembrane region" description="Helical" evidence="1">
    <location>
        <begin position="78"/>
        <end position="98"/>
    </location>
</feature>
<dbReference type="STRING" id="515622.bpr_I0523"/>
<feature type="transmembrane region" description="Helical" evidence="1">
    <location>
        <begin position="467"/>
        <end position="483"/>
    </location>
</feature>
<reference evidence="2 3" key="1">
    <citation type="journal article" date="2010" name="PLoS ONE">
        <title>The glycobiome of the rumen bacterium Butyrivibrio proteoclasticus B316(T) highlights adaptation to a polysaccharide-rich environment.</title>
        <authorList>
            <person name="Kelly W.J."/>
            <person name="Leahy S.C."/>
            <person name="Altermann E."/>
            <person name="Yeoman C.J."/>
            <person name="Dunne J.C."/>
            <person name="Kong Z."/>
            <person name="Pacheco D.M."/>
            <person name="Li D."/>
            <person name="Noel S.J."/>
            <person name="Moon C.D."/>
            <person name="Cookson A.L."/>
            <person name="Attwood G.T."/>
        </authorList>
    </citation>
    <scope>NUCLEOTIDE SEQUENCE [LARGE SCALE GENOMIC DNA]</scope>
    <source>
        <strain evidence="3">ATCC 51982 / DSM 14932 / B316</strain>
    </source>
</reference>
<gene>
    <name evidence="2" type="ordered locus">bpr_I0523</name>
</gene>
<dbReference type="AlphaFoldDB" id="E0S0E4"/>
<feature type="transmembrane region" description="Helical" evidence="1">
    <location>
        <begin position="156"/>
        <end position="175"/>
    </location>
</feature>
<evidence type="ECO:0000256" key="1">
    <source>
        <dbReference type="SAM" id="Phobius"/>
    </source>
</evidence>
<organism evidence="2 3">
    <name type="scientific">Butyrivibrio proteoclasticus (strain ATCC 51982 / DSM 14932 / B316)</name>
    <name type="common">Clostridium proteoclasticum</name>
    <dbReference type="NCBI Taxonomy" id="515622"/>
    <lineage>
        <taxon>Bacteria</taxon>
        <taxon>Bacillati</taxon>
        <taxon>Bacillota</taxon>
        <taxon>Clostridia</taxon>
        <taxon>Lachnospirales</taxon>
        <taxon>Lachnospiraceae</taxon>
        <taxon>Butyrivibrio</taxon>
    </lineage>
</organism>
<accession>E0S0E4</accession>
<keyword evidence="1" id="KW-1133">Transmembrane helix</keyword>
<feature type="transmembrane region" description="Helical" evidence="1">
    <location>
        <begin position="256"/>
        <end position="271"/>
    </location>
</feature>
<feature type="transmembrane region" description="Helical" evidence="1">
    <location>
        <begin position="208"/>
        <end position="229"/>
    </location>
</feature>
<keyword evidence="1" id="KW-0472">Membrane</keyword>
<name>E0S0E4_BUTPB</name>
<dbReference type="HOGENOM" id="CLU_024120_0_0_9"/>
<feature type="transmembrane region" description="Helical" evidence="1">
    <location>
        <begin position="432"/>
        <end position="455"/>
    </location>
</feature>
<proteinExistence type="predicted"/>
<feature type="transmembrane region" description="Helical" evidence="1">
    <location>
        <begin position="234"/>
        <end position="250"/>
    </location>
</feature>
<keyword evidence="3" id="KW-1185">Reference proteome</keyword>
<feature type="transmembrane region" description="Helical" evidence="1">
    <location>
        <begin position="182"/>
        <end position="202"/>
    </location>
</feature>
<feature type="transmembrane region" description="Helical" evidence="1">
    <location>
        <begin position="495"/>
        <end position="513"/>
    </location>
</feature>
<sequence length="520" mass="60157">MKFKNALYKIVVALLAIAAGSVFVTSLLTTIYYDMHEDVDFPHYAKENIPLLLLFMTIVFVAFILLHNRDFFKRRSRGLLVFALVFCAAYCLMLILSIKPLPVTDSMTLDKILDEFEHGDYSNLTEKWGYLYIWPFQLGYVFFGEIIDHIFGHGNYLAWDIILLISILVTVFFLYKITWEIFADRAVCGIMALMSLGMLFLYNYSTFVYGDIYSLLPQTIALYTTILFVKRKKLVYALLTAVGIAVSVIIKTNSEITLIAIVMILILSAWKKRGEENYYTYEFMHRLVIRILVSAFIIFTVFVGKNAINSYYCDRAGIAAVPKGSPSVSHIAMGIQEFELENGWYSGYNYQTFIDNGYDTEKAKEVALADIRERVDTFVHHPGYAFKFFFRKFLTQWADPVCISTHNLDLVSRHVENPTDLMYYIVFGDGNIIISQIMNVFMSVCYLCVFVYLVSVLRKRDVSEQEMLLLILIFGGICFHEFWEGSSRYTMRYYVYWMPYAACGMKMILDFVGSRSKRSK</sequence>
<feature type="transmembrane region" description="Helical" evidence="1">
    <location>
        <begin position="49"/>
        <end position="66"/>
    </location>
</feature>